<dbReference type="MEROPS" id="S45.003"/>
<feature type="transmembrane region" description="Helical" evidence="4">
    <location>
        <begin position="194"/>
        <end position="221"/>
    </location>
</feature>
<evidence type="ECO:0000256" key="4">
    <source>
        <dbReference type="SAM" id="Phobius"/>
    </source>
</evidence>
<keyword evidence="3" id="KW-0865">Zymogen</keyword>
<dbReference type="Pfam" id="PF01804">
    <property type="entry name" value="Penicil_amidase"/>
    <property type="match status" value="1"/>
</dbReference>
<dbReference type="InterPro" id="IPR043146">
    <property type="entry name" value="Penicillin_amidase_N_B-knob"/>
</dbReference>
<dbReference type="Gene3D" id="2.30.120.10">
    <property type="match status" value="1"/>
</dbReference>
<dbReference type="GO" id="GO:0016811">
    <property type="term" value="F:hydrolase activity, acting on carbon-nitrogen (but not peptide) bonds, in linear amides"/>
    <property type="evidence" value="ECO:0007669"/>
    <property type="project" value="InterPro"/>
</dbReference>
<evidence type="ECO:0000256" key="2">
    <source>
        <dbReference type="ARBA" id="ARBA00022801"/>
    </source>
</evidence>
<proteinExistence type="inferred from homology"/>
<dbReference type="AlphaFoldDB" id="V9LTT0"/>
<dbReference type="Gene3D" id="1.10.439.10">
    <property type="entry name" value="Penicillin Amidohydrolase, domain 1"/>
    <property type="match status" value="1"/>
</dbReference>
<organism evidence="5">
    <name type="scientific">Crithidia mellificae</name>
    <dbReference type="NCBI Taxonomy" id="796356"/>
    <lineage>
        <taxon>Eukaryota</taxon>
        <taxon>Discoba</taxon>
        <taxon>Euglenozoa</taxon>
        <taxon>Kinetoplastea</taxon>
        <taxon>Metakinetoplastina</taxon>
        <taxon>Trypanosomatida</taxon>
        <taxon>Trypanosomatidae</taxon>
        <taxon>Leishmaniinae</taxon>
        <taxon>Crithidia</taxon>
    </lineage>
</organism>
<feature type="transmembrane region" description="Helical" evidence="4">
    <location>
        <begin position="144"/>
        <end position="173"/>
    </location>
</feature>
<dbReference type="EMBL" id="JQ247786">
    <property type="protein sequence ID" value="AFU73944.1"/>
    <property type="molecule type" value="Genomic_DNA"/>
</dbReference>
<accession>V9LTT0</accession>
<reference evidence="5" key="1">
    <citation type="submission" date="2011-12" db="EMBL/GenBank/DDBJ databases">
        <title>The Crithidia mellificae genome.</title>
        <authorList>
            <person name="Runckel C."/>
            <person name="Flenniken M."/>
            <person name="Ruby J.G."/>
            <person name="DeRisi J."/>
        </authorList>
    </citation>
    <scope>NUCLEOTIDE SEQUENCE</scope>
    <source>
        <strain evidence="5">SF</strain>
    </source>
</reference>
<dbReference type="InterPro" id="IPR002692">
    <property type="entry name" value="S45"/>
</dbReference>
<dbReference type="GO" id="GO:0017000">
    <property type="term" value="P:antibiotic biosynthetic process"/>
    <property type="evidence" value="ECO:0007669"/>
    <property type="project" value="InterPro"/>
</dbReference>
<comment type="similarity">
    <text evidence="1">Belongs to the peptidase S45 family.</text>
</comment>
<dbReference type="Gene3D" id="3.60.20.10">
    <property type="entry name" value="Glutamine Phosphoribosylpyrophosphate, subunit 1, domain 1"/>
    <property type="match status" value="2"/>
</dbReference>
<evidence type="ECO:0000256" key="1">
    <source>
        <dbReference type="ARBA" id="ARBA00006586"/>
    </source>
</evidence>
<dbReference type="SUPFAM" id="SSF56235">
    <property type="entry name" value="N-terminal nucleophile aminohydrolases (Ntn hydrolases)"/>
    <property type="match status" value="1"/>
</dbReference>
<keyword evidence="4" id="KW-0472">Membrane</keyword>
<keyword evidence="2" id="KW-0378">Hydrolase</keyword>
<keyword evidence="4" id="KW-1133">Transmembrane helix</keyword>
<evidence type="ECO:0000256" key="3">
    <source>
        <dbReference type="ARBA" id="ARBA00023145"/>
    </source>
</evidence>
<dbReference type="PANTHER" id="PTHR34218:SF3">
    <property type="entry name" value="ACYL-HOMOSERINE LACTONE ACYLASE PVDQ"/>
    <property type="match status" value="1"/>
</dbReference>
<evidence type="ECO:0000313" key="5">
    <source>
        <dbReference type="EMBL" id="AFU73944.1"/>
    </source>
</evidence>
<dbReference type="PANTHER" id="PTHR34218">
    <property type="entry name" value="PEPTIDASE S45 PENICILLIN AMIDASE"/>
    <property type="match status" value="1"/>
</dbReference>
<keyword evidence="4" id="KW-0812">Transmembrane</keyword>
<feature type="transmembrane region" description="Helical" evidence="4">
    <location>
        <begin position="105"/>
        <end position="132"/>
    </location>
</feature>
<name>V9LTT0_CRIME</name>
<dbReference type="InterPro" id="IPR023343">
    <property type="entry name" value="Penicillin_amidase_dom1"/>
</dbReference>
<protein>
    <submittedName>
        <fullName evidence="5">Penicillin amidase</fullName>
    </submittedName>
</protein>
<sequence length="1158" mass="127895">MYYPMPSNLKNPLPFRFFLLEKKEKFFFFFFFFNLKKKENKGRAHKTVKMSALVDKDEKLKPNEPVEASSGLVCDNQENGSTSKGIRHMLAGEADATGSDRACNVIAVFLLFAILVTSVISIAAGACCLASLSGKAFHHFPLLFAFGVAPVVIGCVCFVLVIVVITFISVCAMGLTNYGMCCYGTTRRRGALRVCLLGVFPFVVLLLLLAMCILGFTFYSFSRQIAPFSTNYTRIEGLSGPILIVRDQNGLTHVKASSRRDAYVGQGFAEAQDRLFQLEFHRLVGKGELSTTVGRDGVAADTSIRTLNLRAAAYAMCNMTNPKELDHFQAFADGVNLFLTHVSTRPVEFFFMSTKPLYFHDPQPFTAVDICLTARLFQWQMSSNIDTQGSRFSIWAGTNRTYDETAELYPHFSNQSNTLLNQAQMLDLLEPLWNSTKATLTAEQVVAAQTTFLNQSQQQQAYNVAAERATYDYIMAMLRTQLQAAASSSGVSKSLAKGSLSTFYLTADDGTMSSYTRDLAERTVFAYRFIQASNAWAARDADGKAMAASDPHLTINHPSIWYYVHLSFPTEEGIPFDTAGVGLIGLPGVHIARTTYVSWGITMSMTDLQDLFVFPPTSFSGLPENTYMYAGKQRVFVDRLERIKVKGHKDLVLNVQDTLLGPIVSDMLGMPSTLKVAMFAVPLRRDDNESIAALMSLSDPATNTAEKLMMNVMKLRAPGFSIAIADVAGNLAYAVTGQHPKRNAGHTGLFPTLALDAPDLLCRIMKTSRGTAVPDTDACDLAAVMQSMAAAGVSVNASSLNLTALMPLIRRRLQTSTWSTYAPVKTDAAFTSVPRALIPHVSIPYDGTAANISCANQKITPNGYPYLLGADFAWPYRGARIQELLAANQDKLSTQALHMAIQLDKRSNLWVTDFRPIVAGTAFTAGIADNALAAMWADRLLKWDAIAAIGSVETAFFWRWLQRMAILPRDAIAATGSTHWPPARRYLTRMLTAPSARMTAECADYMRDWTSTQPCMDFAVAKFKEQANDAGAGYKEQWGNDLNRMHGLHEMLSTKFVHPVFQREIPKGGDVSSVDVSANSIDGAFPSTQAASMRQLYDMWNSTHYMYFQLPGGQSGNPYSKLYDNLLQLYEKEEYLHVPCDHTSFGDIDVLHRQMLSQ</sequence>
<dbReference type="InterPro" id="IPR029055">
    <property type="entry name" value="Ntn_hydrolases_N"/>
</dbReference>